<dbReference type="EMBL" id="CAJOBE010000764">
    <property type="protein sequence ID" value="CAF3682877.1"/>
    <property type="molecule type" value="Genomic_DNA"/>
</dbReference>
<dbReference type="Proteomes" id="UP000663836">
    <property type="component" value="Unassembled WGS sequence"/>
</dbReference>
<evidence type="ECO:0000313" key="6">
    <source>
        <dbReference type="EMBL" id="CAF3682877.1"/>
    </source>
</evidence>
<protein>
    <submittedName>
        <fullName evidence="4">Uncharacterized protein</fullName>
    </submittedName>
</protein>
<proteinExistence type="predicted"/>
<comment type="caution">
    <text evidence="4">The sequence shown here is derived from an EMBL/GenBank/DDBJ whole genome shotgun (WGS) entry which is preliminary data.</text>
</comment>
<reference evidence="4" key="1">
    <citation type="submission" date="2021-02" db="EMBL/GenBank/DDBJ databases">
        <authorList>
            <person name="Nowell W R."/>
        </authorList>
    </citation>
    <scope>NUCLEOTIDE SEQUENCE</scope>
</reference>
<evidence type="ECO:0000313" key="4">
    <source>
        <dbReference type="EMBL" id="CAF0969886.1"/>
    </source>
</evidence>
<dbReference type="Proteomes" id="UP000663889">
    <property type="component" value="Unassembled WGS sequence"/>
</dbReference>
<dbReference type="EMBL" id="CAJNOU010000141">
    <property type="protein sequence ID" value="CAF0884299.1"/>
    <property type="molecule type" value="Genomic_DNA"/>
</dbReference>
<dbReference type="Proteomes" id="UP000663874">
    <property type="component" value="Unassembled WGS sequence"/>
</dbReference>
<organism evidence="4 8">
    <name type="scientific">Rotaria sordida</name>
    <dbReference type="NCBI Taxonomy" id="392033"/>
    <lineage>
        <taxon>Eukaryota</taxon>
        <taxon>Metazoa</taxon>
        <taxon>Spiralia</taxon>
        <taxon>Gnathifera</taxon>
        <taxon>Rotifera</taxon>
        <taxon>Eurotatoria</taxon>
        <taxon>Bdelloidea</taxon>
        <taxon>Philodinida</taxon>
        <taxon>Philodinidae</taxon>
        <taxon>Rotaria</taxon>
    </lineage>
</organism>
<dbReference type="EMBL" id="CAJNOT010000285">
    <property type="protein sequence ID" value="CAF0926479.1"/>
    <property type="molecule type" value="Genomic_DNA"/>
</dbReference>
<evidence type="ECO:0000313" key="5">
    <source>
        <dbReference type="EMBL" id="CAF1034168.1"/>
    </source>
</evidence>
<dbReference type="Proteomes" id="UP000663854">
    <property type="component" value="Unassembled WGS sequence"/>
</dbReference>
<accession>A0A814EIL9</accession>
<name>A0A814EIL9_9BILA</name>
<evidence type="ECO:0000313" key="7">
    <source>
        <dbReference type="EMBL" id="CAF3721888.1"/>
    </source>
</evidence>
<evidence type="ECO:0000256" key="1">
    <source>
        <dbReference type="SAM" id="MobiDB-lite"/>
    </source>
</evidence>
<evidence type="ECO:0000313" key="2">
    <source>
        <dbReference type="EMBL" id="CAF0884299.1"/>
    </source>
</evidence>
<evidence type="ECO:0000313" key="3">
    <source>
        <dbReference type="EMBL" id="CAF0926479.1"/>
    </source>
</evidence>
<dbReference type="EMBL" id="CAJNOL010000373">
    <property type="protein sequence ID" value="CAF1034168.1"/>
    <property type="molecule type" value="Genomic_DNA"/>
</dbReference>
<dbReference type="Proteomes" id="UP000663870">
    <property type="component" value="Unassembled WGS sequence"/>
</dbReference>
<evidence type="ECO:0000313" key="9">
    <source>
        <dbReference type="Proteomes" id="UP000663870"/>
    </source>
</evidence>
<feature type="compositionally biased region" description="Basic residues" evidence="1">
    <location>
        <begin position="8"/>
        <end position="25"/>
    </location>
</feature>
<dbReference type="AlphaFoldDB" id="A0A814EIL9"/>
<feature type="region of interest" description="Disordered" evidence="1">
    <location>
        <begin position="1"/>
        <end position="29"/>
    </location>
</feature>
<gene>
    <name evidence="6" type="ORF">FNK824_LOCUS7974</name>
    <name evidence="7" type="ORF">JBS370_LOCUS10846</name>
    <name evidence="5" type="ORF">JXQ802_LOCUS15800</name>
    <name evidence="4" type="ORF">PYM288_LOCUS13053</name>
    <name evidence="2" type="ORF">SEV965_LOCUS4782</name>
    <name evidence="3" type="ORF">ZHD862_LOCUS8688</name>
</gene>
<dbReference type="Proteomes" id="UP000663864">
    <property type="component" value="Unassembled WGS sequence"/>
</dbReference>
<keyword evidence="9" id="KW-1185">Reference proteome</keyword>
<dbReference type="EMBL" id="CAJNOH010000254">
    <property type="protein sequence ID" value="CAF0969886.1"/>
    <property type="molecule type" value="Genomic_DNA"/>
</dbReference>
<sequence>MQFVSAGRHGHGHGHGYHGHGHHGHGGSSNSQCYQAQQFFNQWWPQSVLTSVFQTLCYRVGATQAWTTLQGLLGVPVTGTLDQATFQALLNNNNHALLAQQLLAGVTTP</sequence>
<dbReference type="EMBL" id="CAJOBD010000807">
    <property type="protein sequence ID" value="CAF3721888.1"/>
    <property type="molecule type" value="Genomic_DNA"/>
</dbReference>
<evidence type="ECO:0000313" key="8">
    <source>
        <dbReference type="Proteomes" id="UP000663854"/>
    </source>
</evidence>